<dbReference type="Proteomes" id="UP000596063">
    <property type="component" value="Chromosome"/>
</dbReference>
<organism evidence="7 8">
    <name type="scientific">Spongiibacter nanhainus</name>
    <dbReference type="NCBI Taxonomy" id="2794344"/>
    <lineage>
        <taxon>Bacteria</taxon>
        <taxon>Pseudomonadati</taxon>
        <taxon>Pseudomonadota</taxon>
        <taxon>Gammaproteobacteria</taxon>
        <taxon>Cellvibrionales</taxon>
        <taxon>Spongiibacteraceae</taxon>
        <taxon>Spongiibacter</taxon>
    </lineage>
</organism>
<keyword evidence="8" id="KW-1185">Reference proteome</keyword>
<feature type="signal peptide" evidence="6">
    <location>
        <begin position="1"/>
        <end position="21"/>
    </location>
</feature>
<evidence type="ECO:0000256" key="6">
    <source>
        <dbReference type="SAM" id="SignalP"/>
    </source>
</evidence>
<dbReference type="RefSeq" id="WP_198569854.1">
    <property type="nucleotide sequence ID" value="NZ_CP066167.1"/>
</dbReference>
<evidence type="ECO:0000313" key="7">
    <source>
        <dbReference type="EMBL" id="QQD18357.1"/>
    </source>
</evidence>
<dbReference type="PANTHER" id="PTHR42953">
    <property type="entry name" value="HIGH-AFFINITY ZINC UPTAKE SYSTEM PROTEIN ZNUA-RELATED"/>
    <property type="match status" value="1"/>
</dbReference>
<evidence type="ECO:0000256" key="2">
    <source>
        <dbReference type="ARBA" id="ARBA00015915"/>
    </source>
</evidence>
<keyword evidence="3" id="KW-0813">Transport</keyword>
<keyword evidence="5" id="KW-0862">Zinc</keyword>
<gene>
    <name evidence="7" type="ORF">I6N98_00310</name>
</gene>
<accession>A0A7T4R127</accession>
<dbReference type="PANTHER" id="PTHR42953:SF3">
    <property type="entry name" value="HIGH-AFFINITY ZINC UPTAKE SYSTEM PROTEIN ZNUA"/>
    <property type="match status" value="1"/>
</dbReference>
<evidence type="ECO:0000256" key="1">
    <source>
        <dbReference type="ARBA" id="ARBA00011028"/>
    </source>
</evidence>
<dbReference type="AlphaFoldDB" id="A0A7T4R127"/>
<evidence type="ECO:0000313" key="8">
    <source>
        <dbReference type="Proteomes" id="UP000596063"/>
    </source>
</evidence>
<evidence type="ECO:0000256" key="4">
    <source>
        <dbReference type="ARBA" id="ARBA00022729"/>
    </source>
</evidence>
<keyword evidence="4 6" id="KW-0732">Signal</keyword>
<dbReference type="SUPFAM" id="SSF53807">
    <property type="entry name" value="Helical backbone' metal receptor"/>
    <property type="match status" value="1"/>
</dbReference>
<sequence>MLRAFLLVVVWVCIASSPVRAQSLNVLATIKPLQLLVQEIGGEAVDVDLLIEPTQSAHDFQLRPSDLQRVDDADLVIWMGPALEHYLKKALRKAPQAQALYPKLDQGDDPHQWLEAEAVQKMARKVARMLSDRQPTRSAYFHSNAARFSSELRQYDKALGDLLNRCDEKPYLFVHDGYGLFEARYNLTSGEAVMKDEGRLPGTRHMTELRQRLQAGEFVCVFSEPQFPQSVLGALMDGVETPMVELDPMGIKVQADQGFMALYRAIGDAFLNCVGTRETRAMMPTWIGGLGRSSLPGSRAATSG</sequence>
<dbReference type="Gene3D" id="3.40.50.1980">
    <property type="entry name" value="Nitrogenase molybdenum iron protein domain"/>
    <property type="match status" value="2"/>
</dbReference>
<dbReference type="EMBL" id="CP066167">
    <property type="protein sequence ID" value="QQD18357.1"/>
    <property type="molecule type" value="Genomic_DNA"/>
</dbReference>
<dbReference type="KEGG" id="snan:I6N98_00310"/>
<dbReference type="GO" id="GO:0046872">
    <property type="term" value="F:metal ion binding"/>
    <property type="evidence" value="ECO:0007669"/>
    <property type="project" value="InterPro"/>
</dbReference>
<keyword evidence="5" id="KW-0406">Ion transport</keyword>
<name>A0A7T4R127_9GAMM</name>
<evidence type="ECO:0000256" key="5">
    <source>
        <dbReference type="ARBA" id="ARBA00022906"/>
    </source>
</evidence>
<proteinExistence type="inferred from homology"/>
<comment type="similarity">
    <text evidence="1">Belongs to the bacterial solute-binding protein 9 family.</text>
</comment>
<evidence type="ECO:0000256" key="3">
    <source>
        <dbReference type="ARBA" id="ARBA00022448"/>
    </source>
</evidence>
<dbReference type="InterPro" id="IPR006127">
    <property type="entry name" value="ZnuA-like"/>
</dbReference>
<feature type="chain" id="PRO_5032894647" description="High-affinity zinc uptake system protein ZnuA" evidence="6">
    <location>
        <begin position="22"/>
        <end position="304"/>
    </location>
</feature>
<dbReference type="Pfam" id="PF01297">
    <property type="entry name" value="ZnuA"/>
    <property type="match status" value="1"/>
</dbReference>
<reference evidence="7 8" key="1">
    <citation type="submission" date="2020-12" db="EMBL/GenBank/DDBJ databases">
        <authorList>
            <person name="Shan Y."/>
        </authorList>
    </citation>
    <scope>NUCLEOTIDE SEQUENCE [LARGE SCALE GENOMIC DNA]</scope>
    <source>
        <strain evidence="8">csc3.9</strain>
    </source>
</reference>
<dbReference type="InterPro" id="IPR050492">
    <property type="entry name" value="Bact_metal-bind_prot9"/>
</dbReference>
<dbReference type="GO" id="GO:0006829">
    <property type="term" value="P:zinc ion transport"/>
    <property type="evidence" value="ECO:0007669"/>
    <property type="project" value="UniProtKB-KW"/>
</dbReference>
<keyword evidence="5" id="KW-0864">Zinc transport</keyword>
<protein>
    <recommendedName>
        <fullName evidence="2">High-affinity zinc uptake system protein ZnuA</fullName>
    </recommendedName>
</protein>